<protein>
    <recommendedName>
        <fullName evidence="3">Mitochondrial protein</fullName>
    </recommendedName>
</protein>
<reference evidence="1 2" key="1">
    <citation type="journal article" date="2024" name="BMC Genomics">
        <title>De novo assembly and annotation of Popillia japonica's genome with initial clues to its potential as an invasive pest.</title>
        <authorList>
            <person name="Cucini C."/>
            <person name="Boschi S."/>
            <person name="Funari R."/>
            <person name="Cardaioli E."/>
            <person name="Iannotti N."/>
            <person name="Marturano G."/>
            <person name="Paoli F."/>
            <person name="Bruttini M."/>
            <person name="Carapelli A."/>
            <person name="Frati F."/>
            <person name="Nardi F."/>
        </authorList>
    </citation>
    <scope>NUCLEOTIDE SEQUENCE [LARGE SCALE GENOMIC DNA]</scope>
    <source>
        <strain evidence="1">DMR45628</strain>
    </source>
</reference>
<accession>A0AAW1K1V1</accession>
<dbReference type="InterPro" id="IPR050951">
    <property type="entry name" value="Retrovirus_Pol_polyprotein"/>
</dbReference>
<evidence type="ECO:0000313" key="1">
    <source>
        <dbReference type="EMBL" id="KAK9711367.1"/>
    </source>
</evidence>
<dbReference type="PANTHER" id="PTHR37984:SF5">
    <property type="entry name" value="PROTEIN NYNRIN-LIKE"/>
    <property type="match status" value="1"/>
</dbReference>
<proteinExistence type="predicted"/>
<dbReference type="AlphaFoldDB" id="A0AAW1K1V1"/>
<keyword evidence="2" id="KW-1185">Reference proteome</keyword>
<dbReference type="PANTHER" id="PTHR37984">
    <property type="entry name" value="PROTEIN CBG26694"/>
    <property type="match status" value="1"/>
</dbReference>
<evidence type="ECO:0008006" key="3">
    <source>
        <dbReference type="Google" id="ProtNLM"/>
    </source>
</evidence>
<comment type="caution">
    <text evidence="1">The sequence shown here is derived from an EMBL/GenBank/DDBJ whole genome shotgun (WGS) entry which is preliminary data.</text>
</comment>
<sequence length="98" mass="11341">MWITCGPGLKLSEEKCYFCRPELRYLGYVIDQCGLHVDPDKVKAILSYSQPKSVGDVRRFVGMASWYRRFVPNFSTIVAPFQTSIKNSRSKLMRVIME</sequence>
<name>A0AAW1K1V1_POPJA</name>
<gene>
    <name evidence="1" type="ORF">QE152_g25516</name>
</gene>
<evidence type="ECO:0000313" key="2">
    <source>
        <dbReference type="Proteomes" id="UP001458880"/>
    </source>
</evidence>
<dbReference type="SUPFAM" id="SSF56672">
    <property type="entry name" value="DNA/RNA polymerases"/>
    <property type="match status" value="1"/>
</dbReference>
<dbReference type="InterPro" id="IPR043128">
    <property type="entry name" value="Rev_trsase/Diguanyl_cyclase"/>
</dbReference>
<dbReference type="Gene3D" id="3.30.70.270">
    <property type="match status" value="2"/>
</dbReference>
<dbReference type="InterPro" id="IPR043502">
    <property type="entry name" value="DNA/RNA_pol_sf"/>
</dbReference>
<organism evidence="1 2">
    <name type="scientific">Popillia japonica</name>
    <name type="common">Japanese beetle</name>
    <dbReference type="NCBI Taxonomy" id="7064"/>
    <lineage>
        <taxon>Eukaryota</taxon>
        <taxon>Metazoa</taxon>
        <taxon>Ecdysozoa</taxon>
        <taxon>Arthropoda</taxon>
        <taxon>Hexapoda</taxon>
        <taxon>Insecta</taxon>
        <taxon>Pterygota</taxon>
        <taxon>Neoptera</taxon>
        <taxon>Endopterygota</taxon>
        <taxon>Coleoptera</taxon>
        <taxon>Polyphaga</taxon>
        <taxon>Scarabaeiformia</taxon>
        <taxon>Scarabaeidae</taxon>
        <taxon>Rutelinae</taxon>
        <taxon>Popillia</taxon>
    </lineage>
</organism>
<dbReference type="GO" id="GO:0071897">
    <property type="term" value="P:DNA biosynthetic process"/>
    <property type="evidence" value="ECO:0007669"/>
    <property type="project" value="UniProtKB-ARBA"/>
</dbReference>
<dbReference type="Proteomes" id="UP001458880">
    <property type="component" value="Unassembled WGS sequence"/>
</dbReference>
<dbReference type="EMBL" id="JASPKY010000281">
    <property type="protein sequence ID" value="KAK9711367.1"/>
    <property type="molecule type" value="Genomic_DNA"/>
</dbReference>